<protein>
    <submittedName>
        <fullName evidence="1">Uncharacterized protein</fullName>
    </submittedName>
</protein>
<proteinExistence type="predicted"/>
<evidence type="ECO:0000313" key="2">
    <source>
        <dbReference type="Proteomes" id="UP000230842"/>
    </source>
</evidence>
<name>A0A2M9BFP4_9ACTN</name>
<organism evidence="1 2">
    <name type="scientific">Mumia flava</name>
    <dbReference type="NCBI Taxonomy" id="1348852"/>
    <lineage>
        <taxon>Bacteria</taxon>
        <taxon>Bacillati</taxon>
        <taxon>Actinomycetota</taxon>
        <taxon>Actinomycetes</taxon>
        <taxon>Propionibacteriales</taxon>
        <taxon>Nocardioidaceae</taxon>
        <taxon>Mumia</taxon>
    </lineage>
</organism>
<dbReference type="EMBL" id="PGEZ01000001">
    <property type="protein sequence ID" value="PJJ56762.1"/>
    <property type="molecule type" value="Genomic_DNA"/>
</dbReference>
<keyword evidence="2" id="KW-1185">Reference proteome</keyword>
<evidence type="ECO:0000313" key="1">
    <source>
        <dbReference type="EMBL" id="PJJ56762.1"/>
    </source>
</evidence>
<reference evidence="1 2" key="1">
    <citation type="submission" date="2017-11" db="EMBL/GenBank/DDBJ databases">
        <title>Genomic Encyclopedia of Archaeal and Bacterial Type Strains, Phase II (KMG-II): From Individual Species to Whole Genera.</title>
        <authorList>
            <person name="Goeker M."/>
        </authorList>
    </citation>
    <scope>NUCLEOTIDE SEQUENCE [LARGE SCALE GENOMIC DNA]</scope>
    <source>
        <strain evidence="1 2">DSM 27763</strain>
    </source>
</reference>
<dbReference type="Proteomes" id="UP000230842">
    <property type="component" value="Unassembled WGS sequence"/>
</dbReference>
<sequence>MRWSAEALSLCVDVPHPMWVNGKQVLFRTWRWR</sequence>
<accession>A0A2M9BFP4</accession>
<comment type="caution">
    <text evidence="1">The sequence shown here is derived from an EMBL/GenBank/DDBJ whole genome shotgun (WGS) entry which is preliminary data.</text>
</comment>
<dbReference type="AlphaFoldDB" id="A0A2M9BFP4"/>
<gene>
    <name evidence="1" type="ORF">CLV56_0973</name>
</gene>